<evidence type="ECO:0000256" key="1">
    <source>
        <dbReference type="SAM" id="SignalP"/>
    </source>
</evidence>
<dbReference type="AlphaFoldDB" id="A0A3E5B2J7"/>
<dbReference type="Proteomes" id="UP000260983">
    <property type="component" value="Unassembled WGS sequence"/>
</dbReference>
<evidence type="ECO:0008006" key="4">
    <source>
        <dbReference type="Google" id="ProtNLM"/>
    </source>
</evidence>
<dbReference type="CDD" id="cd05483">
    <property type="entry name" value="retropepsin_like_bacteria"/>
    <property type="match status" value="1"/>
</dbReference>
<evidence type="ECO:0000313" key="2">
    <source>
        <dbReference type="EMBL" id="RGN31817.1"/>
    </source>
</evidence>
<evidence type="ECO:0000313" key="3">
    <source>
        <dbReference type="Proteomes" id="UP000260983"/>
    </source>
</evidence>
<dbReference type="EMBL" id="QSUL01000016">
    <property type="protein sequence ID" value="RGN31817.1"/>
    <property type="molecule type" value="Genomic_DNA"/>
</dbReference>
<dbReference type="SUPFAM" id="SSF50630">
    <property type="entry name" value="Acid proteases"/>
    <property type="match status" value="1"/>
</dbReference>
<reference evidence="2 3" key="1">
    <citation type="submission" date="2018-08" db="EMBL/GenBank/DDBJ databases">
        <title>A genome reference for cultivated species of the human gut microbiota.</title>
        <authorList>
            <person name="Zou Y."/>
            <person name="Xue W."/>
            <person name="Luo G."/>
        </authorList>
    </citation>
    <scope>NUCLEOTIDE SEQUENCE [LARGE SCALE GENOMIC DNA]</scope>
    <source>
        <strain evidence="2 3">OM05-15BH</strain>
    </source>
</reference>
<keyword evidence="1" id="KW-0732">Signal</keyword>
<dbReference type="Gene3D" id="2.40.70.10">
    <property type="entry name" value="Acid Proteases"/>
    <property type="match status" value="2"/>
</dbReference>
<feature type="signal peptide" evidence="1">
    <location>
        <begin position="1"/>
        <end position="18"/>
    </location>
</feature>
<gene>
    <name evidence="2" type="ORF">DXB65_19860</name>
</gene>
<name>A0A3E5B2J7_9BACE</name>
<organism evidence="2 3">
    <name type="scientific">Bacteroides oleiciplenus</name>
    <dbReference type="NCBI Taxonomy" id="626931"/>
    <lineage>
        <taxon>Bacteria</taxon>
        <taxon>Pseudomonadati</taxon>
        <taxon>Bacteroidota</taxon>
        <taxon>Bacteroidia</taxon>
        <taxon>Bacteroidales</taxon>
        <taxon>Bacteroidaceae</taxon>
        <taxon>Bacteroides</taxon>
    </lineage>
</organism>
<dbReference type="Pfam" id="PF13975">
    <property type="entry name" value="gag-asp_proteas"/>
    <property type="match status" value="1"/>
</dbReference>
<protein>
    <recommendedName>
        <fullName evidence="4">Peptidase A2 domain-containing protein</fullName>
    </recommendedName>
</protein>
<comment type="caution">
    <text evidence="2">The sequence shown here is derived from an EMBL/GenBank/DDBJ whole genome shotgun (WGS) entry which is preliminary data.</text>
</comment>
<dbReference type="InterPro" id="IPR021109">
    <property type="entry name" value="Peptidase_aspartic_dom_sf"/>
</dbReference>
<accession>A0A3E5B2J7</accession>
<dbReference type="InterPro" id="IPR034122">
    <property type="entry name" value="Retropepsin-like_bacterial"/>
</dbReference>
<feature type="chain" id="PRO_5017739556" description="Peptidase A2 domain-containing protein" evidence="1">
    <location>
        <begin position="19"/>
        <end position="481"/>
    </location>
</feature>
<sequence>MKKIFLVAIICTSLSAFGQTANERAASYMNQENWFELQREFTAYKDSLDPFLQGFGQALLCNFFNRPEAACEVIGKLLAEQQENMGFENTTSMIYLLTENLSKLGANDQAAETLKNFCNQLEGQVDSAFLAGYRIKEKEYRVLSGYALYQWEKPDTDLVLPIRIDSVGKSGSRATTITLEGSVNGKEQNFTLDTGAGVNVVTPEIAKACGMKILDVEITANGVGTGSGQLAIAEEIKLGSLVMRNVPFYVLDMKTGEEKADRYMKHLEAIIGLPILNQLQEVKLDFRTNRLTIPKDLTPAPGFAPNICFTGKNILDLEVIYDHELLRMNFDSGSGLSQLNYDYFERHKGRIERIAERDSMGVGGFGGTARVCIYNLPGACFQIGEYIGCTDSISVVATPEQSGLHFAGDGIIGMDIFRSFSTVTINLKDMFVKTTPRTQGVNAMIYDPKKLHLNIQEKDLKITDILLGIAGLYLDMWNEHR</sequence>
<dbReference type="RefSeq" id="WP_117725313.1">
    <property type="nucleotide sequence ID" value="NZ_QSUL01000016.1"/>
</dbReference>
<proteinExistence type="predicted"/>